<keyword evidence="1" id="KW-0863">Zinc-finger</keyword>
<gene>
    <name evidence="3" type="ORF">PoB_004044100</name>
</gene>
<evidence type="ECO:0000313" key="3">
    <source>
        <dbReference type="EMBL" id="GFO13936.1"/>
    </source>
</evidence>
<dbReference type="PROSITE" id="PS50158">
    <property type="entry name" value="ZF_CCHC"/>
    <property type="match status" value="1"/>
</dbReference>
<dbReference type="SUPFAM" id="SSF57756">
    <property type="entry name" value="Retrovirus zinc finger-like domains"/>
    <property type="match status" value="1"/>
</dbReference>
<evidence type="ECO:0000256" key="1">
    <source>
        <dbReference type="PROSITE-ProRule" id="PRU00047"/>
    </source>
</evidence>
<organism evidence="3 4">
    <name type="scientific">Plakobranchus ocellatus</name>
    <dbReference type="NCBI Taxonomy" id="259542"/>
    <lineage>
        <taxon>Eukaryota</taxon>
        <taxon>Metazoa</taxon>
        <taxon>Spiralia</taxon>
        <taxon>Lophotrochozoa</taxon>
        <taxon>Mollusca</taxon>
        <taxon>Gastropoda</taxon>
        <taxon>Heterobranchia</taxon>
        <taxon>Euthyneura</taxon>
        <taxon>Panpulmonata</taxon>
        <taxon>Sacoglossa</taxon>
        <taxon>Placobranchoidea</taxon>
        <taxon>Plakobranchidae</taxon>
        <taxon>Plakobranchus</taxon>
    </lineage>
</organism>
<evidence type="ECO:0000259" key="2">
    <source>
        <dbReference type="PROSITE" id="PS50158"/>
    </source>
</evidence>
<dbReference type="InterPro" id="IPR001878">
    <property type="entry name" value="Znf_CCHC"/>
</dbReference>
<name>A0AAV4B556_9GAST</name>
<keyword evidence="1" id="KW-0479">Metal-binding</keyword>
<accession>A0AAV4B556</accession>
<keyword evidence="1" id="KW-0862">Zinc</keyword>
<dbReference type="Proteomes" id="UP000735302">
    <property type="component" value="Unassembled WGS sequence"/>
</dbReference>
<protein>
    <recommendedName>
        <fullName evidence="2">CCHC-type domain-containing protein</fullName>
    </recommendedName>
</protein>
<sequence length="137" mass="15176">MRLEPLDDDIRNIRNSRSIMLLSTARCGTEVTLRAVRSQRDYGGGWSLGRDDYCGRNAEQIDVGAVRLESAHRSSSLQKSSTSLLTCHECGKSGHFVMYCANDKDGSPFVSVIQKKSLGRTRCPFLDSGKIWDTSGE</sequence>
<dbReference type="GO" id="GO:0003676">
    <property type="term" value="F:nucleic acid binding"/>
    <property type="evidence" value="ECO:0007669"/>
    <property type="project" value="InterPro"/>
</dbReference>
<proteinExistence type="predicted"/>
<dbReference type="GO" id="GO:0008270">
    <property type="term" value="F:zinc ion binding"/>
    <property type="evidence" value="ECO:0007669"/>
    <property type="project" value="UniProtKB-KW"/>
</dbReference>
<dbReference type="AlphaFoldDB" id="A0AAV4B556"/>
<evidence type="ECO:0000313" key="4">
    <source>
        <dbReference type="Proteomes" id="UP000735302"/>
    </source>
</evidence>
<feature type="domain" description="CCHC-type" evidence="2">
    <location>
        <begin position="87"/>
        <end position="100"/>
    </location>
</feature>
<keyword evidence="4" id="KW-1185">Reference proteome</keyword>
<dbReference type="InterPro" id="IPR036875">
    <property type="entry name" value="Znf_CCHC_sf"/>
</dbReference>
<comment type="caution">
    <text evidence="3">The sequence shown here is derived from an EMBL/GenBank/DDBJ whole genome shotgun (WGS) entry which is preliminary data.</text>
</comment>
<reference evidence="3 4" key="1">
    <citation type="journal article" date="2021" name="Elife">
        <title>Chloroplast acquisition without the gene transfer in kleptoplastic sea slugs, Plakobranchus ocellatus.</title>
        <authorList>
            <person name="Maeda T."/>
            <person name="Takahashi S."/>
            <person name="Yoshida T."/>
            <person name="Shimamura S."/>
            <person name="Takaki Y."/>
            <person name="Nagai Y."/>
            <person name="Toyoda A."/>
            <person name="Suzuki Y."/>
            <person name="Arimoto A."/>
            <person name="Ishii H."/>
            <person name="Satoh N."/>
            <person name="Nishiyama T."/>
            <person name="Hasebe M."/>
            <person name="Maruyama T."/>
            <person name="Minagawa J."/>
            <person name="Obokata J."/>
            <person name="Shigenobu S."/>
        </authorList>
    </citation>
    <scope>NUCLEOTIDE SEQUENCE [LARGE SCALE GENOMIC DNA]</scope>
</reference>
<dbReference type="EMBL" id="BLXT01004521">
    <property type="protein sequence ID" value="GFO13936.1"/>
    <property type="molecule type" value="Genomic_DNA"/>
</dbReference>